<dbReference type="SUPFAM" id="SSF116734">
    <property type="entry name" value="DNA methylase specificity domain"/>
    <property type="match status" value="2"/>
</dbReference>
<evidence type="ECO:0000313" key="5">
    <source>
        <dbReference type="EMBL" id="AWV88570.1"/>
    </source>
</evidence>
<keyword evidence="3" id="KW-0238">DNA-binding</keyword>
<proteinExistence type="inferred from homology"/>
<dbReference type="EMBL" id="CP030032">
    <property type="protein sequence ID" value="AWV88570.1"/>
    <property type="molecule type" value="Genomic_DNA"/>
</dbReference>
<keyword evidence="2" id="KW-0680">Restriction system</keyword>
<feature type="domain" description="Type I restriction modification DNA specificity" evidence="4">
    <location>
        <begin position="23"/>
        <end position="183"/>
    </location>
</feature>
<protein>
    <submittedName>
        <fullName evidence="5">Restriction endonuclease subunit S</fullName>
    </submittedName>
</protein>
<evidence type="ECO:0000256" key="3">
    <source>
        <dbReference type="ARBA" id="ARBA00023125"/>
    </source>
</evidence>
<dbReference type="InterPro" id="IPR044946">
    <property type="entry name" value="Restrct_endonuc_typeI_TRD_sf"/>
</dbReference>
<gene>
    <name evidence="5" type="ORF">DN745_04150</name>
</gene>
<keyword evidence="5" id="KW-0378">Hydrolase</keyword>
<evidence type="ECO:0000313" key="6">
    <source>
        <dbReference type="Proteomes" id="UP000249799"/>
    </source>
</evidence>
<dbReference type="GO" id="GO:0009307">
    <property type="term" value="P:DNA restriction-modification system"/>
    <property type="evidence" value="ECO:0007669"/>
    <property type="project" value="UniProtKB-KW"/>
</dbReference>
<keyword evidence="6" id="KW-1185">Reference proteome</keyword>
<dbReference type="AlphaFoldDB" id="A0A2Z4FI50"/>
<name>A0A2Z4FI50_9DELT</name>
<reference evidence="5 6" key="1">
    <citation type="submission" date="2018-06" db="EMBL/GenBank/DDBJ databases">
        <title>Lujinxingia sediminis gen. nov. sp. nov., a new facultative anaerobic member of the class Deltaproteobacteria, and proposal of Lujinxingaceae fam. nov.</title>
        <authorList>
            <person name="Guo L.-Y."/>
            <person name="Li C.-M."/>
            <person name="Wang S."/>
            <person name="Du Z.-J."/>
        </authorList>
    </citation>
    <scope>NUCLEOTIDE SEQUENCE [LARGE SCALE GENOMIC DNA]</scope>
    <source>
        <strain evidence="5 6">FA350</strain>
    </source>
</reference>
<dbReference type="PANTHER" id="PTHR30408">
    <property type="entry name" value="TYPE-1 RESTRICTION ENZYME ECOKI SPECIFICITY PROTEIN"/>
    <property type="match status" value="1"/>
</dbReference>
<dbReference type="KEGG" id="bsed:DN745_04150"/>
<evidence type="ECO:0000256" key="1">
    <source>
        <dbReference type="ARBA" id="ARBA00010923"/>
    </source>
</evidence>
<evidence type="ECO:0000259" key="4">
    <source>
        <dbReference type="Pfam" id="PF01420"/>
    </source>
</evidence>
<dbReference type="OrthoDB" id="9798929at2"/>
<dbReference type="Pfam" id="PF01420">
    <property type="entry name" value="Methylase_S"/>
    <property type="match status" value="2"/>
</dbReference>
<organism evidence="5 6">
    <name type="scientific">Bradymonas sediminis</name>
    <dbReference type="NCBI Taxonomy" id="1548548"/>
    <lineage>
        <taxon>Bacteria</taxon>
        <taxon>Deltaproteobacteria</taxon>
        <taxon>Bradymonadales</taxon>
        <taxon>Bradymonadaceae</taxon>
        <taxon>Bradymonas</taxon>
    </lineage>
</organism>
<dbReference type="Proteomes" id="UP000249799">
    <property type="component" value="Chromosome"/>
</dbReference>
<accession>A0A2Z4FI50</accession>
<sequence length="418" mass="46884">MGSEWKTLSLQEAGVELFDCIHKTPPEAETGYPYIAIPQMKNGRIDFSANPRQITQEHFVEWTEKVHPQHFDVVLSRRCNPGVTAWVSTNNKFALGQNLVILRADGTHIFPPFLRWLTQGPNWWGQVSKYLNVGAVFNSLRCADIPNFEFRIPPIQDQKRIANILGTLDDKIDLNRRMNRTLEAMARALFKSWFVDFDPVRAKQRGKAPVGVDAGTAALFPERLGDIPEGWEIGKLGDVMKKISDGVDPTTLPPDTPYIGLGDMPEASIALDAWGASAEVTSRKYHFKKGQILFGRLRPYFRKVGIAPIDGISSTDIQIVTPKNAHWHGYLVCQLSDQIFIDYCTNVSGGTRMPRVKWGDMTKYSITVAPAEIVEAFGRVVQPMFDRIVANIHESRTLGEVRDVLLPELLGGRGRIDS</sequence>
<keyword evidence="5" id="KW-0255">Endonuclease</keyword>
<dbReference type="GO" id="GO:0003677">
    <property type="term" value="F:DNA binding"/>
    <property type="evidence" value="ECO:0007669"/>
    <property type="project" value="UniProtKB-KW"/>
</dbReference>
<dbReference type="RefSeq" id="WP_111332436.1">
    <property type="nucleotide sequence ID" value="NZ_CP030032.1"/>
</dbReference>
<comment type="similarity">
    <text evidence="1">Belongs to the type-I restriction system S methylase family.</text>
</comment>
<dbReference type="Gene3D" id="3.90.220.20">
    <property type="entry name" value="DNA methylase specificity domains"/>
    <property type="match status" value="2"/>
</dbReference>
<dbReference type="PANTHER" id="PTHR30408:SF13">
    <property type="entry name" value="TYPE I RESTRICTION ENZYME HINDI SPECIFICITY SUBUNIT"/>
    <property type="match status" value="1"/>
</dbReference>
<evidence type="ECO:0000256" key="2">
    <source>
        <dbReference type="ARBA" id="ARBA00022747"/>
    </source>
</evidence>
<dbReference type="REBASE" id="254356">
    <property type="entry name" value="S.BseFA350ORF4155P"/>
</dbReference>
<dbReference type="GO" id="GO:0004519">
    <property type="term" value="F:endonuclease activity"/>
    <property type="evidence" value="ECO:0007669"/>
    <property type="project" value="UniProtKB-KW"/>
</dbReference>
<dbReference type="InterPro" id="IPR052021">
    <property type="entry name" value="Type-I_RS_S_subunit"/>
</dbReference>
<dbReference type="InterPro" id="IPR000055">
    <property type="entry name" value="Restrct_endonuc_typeI_TRD"/>
</dbReference>
<feature type="domain" description="Type I restriction modification DNA specificity" evidence="4">
    <location>
        <begin position="228"/>
        <end position="373"/>
    </location>
</feature>
<keyword evidence="5" id="KW-0540">Nuclease</keyword>